<feature type="compositionally biased region" description="Acidic residues" evidence="1">
    <location>
        <begin position="837"/>
        <end position="848"/>
    </location>
</feature>
<dbReference type="Proteomes" id="UP001596406">
    <property type="component" value="Unassembled WGS sequence"/>
</dbReference>
<evidence type="ECO:0000256" key="1">
    <source>
        <dbReference type="SAM" id="MobiDB-lite"/>
    </source>
</evidence>
<evidence type="ECO:0000313" key="3">
    <source>
        <dbReference type="Proteomes" id="UP001596406"/>
    </source>
</evidence>
<reference evidence="2 3" key="1">
    <citation type="journal article" date="2019" name="Int. J. Syst. Evol. Microbiol.">
        <title>The Global Catalogue of Microorganisms (GCM) 10K type strain sequencing project: providing services to taxonomists for standard genome sequencing and annotation.</title>
        <authorList>
            <consortium name="The Broad Institute Genomics Platform"/>
            <consortium name="The Broad Institute Genome Sequencing Center for Infectious Disease"/>
            <person name="Wu L."/>
            <person name="Ma J."/>
        </authorList>
    </citation>
    <scope>NUCLEOTIDE SEQUENCE [LARGE SCALE GENOMIC DNA]</scope>
    <source>
        <strain evidence="2 3">PSRA2</strain>
    </source>
</reference>
<dbReference type="EMBL" id="JBHSXM010000001">
    <property type="protein sequence ID" value="MFC6837059.1"/>
    <property type="molecule type" value="Genomic_DNA"/>
</dbReference>
<feature type="compositionally biased region" description="Basic and acidic residues" evidence="1">
    <location>
        <begin position="824"/>
        <end position="836"/>
    </location>
</feature>
<sequence>MASSVAAALGASVVGVASGEHSTEVEESDTPGAPSVKGHLKRFSTTAYGAEVTGPFVFEDGGLLYSLQHPSEENPEPFDRAGIGYFSGFQFELDGDNDDFAELSTPQTRDEQGVVRAGNGEYVLLAQGREPINGGEERLGVTQTPDGTDIIREDALDPQRDEQPFFRGTQYGLAASNPDCNQFVATNDEGTEGYLFTNWENSPGNVSRIPLSQDDDGEWEADLDDAINLANTDAFRALGGTRINCYGDLSPWGTMISSEENYAHPRVSLTHTVGDIVEAGSGEGLVAASQFWNRPNPSEIQEAVDGYYGDDAWSVQGYWALTGVEFLAYYLGAEPVDQGEDDENTQTPIGDVYPNPYRYGYHVDFRDPAADEPQPVKYYVMGRASWESPDILTDERTAYGCSDGDSKGIYKFIADEPIPSYDDPMDVEGSLYAPKITNDAASVADSGERHSPADVNLEVEWLEMGHASNAEIEQWISTYDDVTQVHYLEAHAETDWREDLETALEEADRAVVEGGNRSYISNDEIVEWAAQVEEHGPRGVDEDLRKVPFLETRAAAKEMGASIEFNKAEGVDSVDGAQPGDFVYFGISEFNDDLADDTGDIQMDRVDGGVVYRGELEADYNVSTLEPVIVGPDFTDPPEDADDALRNIDNVYVMDDGRVLCCEDGFGGPARSYPNDGLYVYQPNVLVDVESVTVARGGSATADVRASSLPAGFSGARLTVSVADPNVAAIGDVSFPEELGLAEAEVAKSGSSATFRVADVGEHVQPGGRRVTLASLDVHARGAGTTELEVEIHAMDDEDGDAIDAEARTGVVATGPPAVVGDHAPTDPDGDGHYEDVDGDGDVDDDDVQALFENVDAEGVTESDDAFDFNENGDVDYDDVVSLAEESD</sequence>
<dbReference type="RefSeq" id="WP_304448729.1">
    <property type="nucleotide sequence ID" value="NZ_JARRAH010000001.1"/>
</dbReference>
<dbReference type="PROSITE" id="PS00018">
    <property type="entry name" value="EF_HAND_1"/>
    <property type="match status" value="2"/>
</dbReference>
<feature type="compositionally biased region" description="Acidic residues" evidence="1">
    <location>
        <begin position="855"/>
        <end position="874"/>
    </location>
</feature>
<feature type="region of interest" description="Disordered" evidence="1">
    <location>
        <begin position="814"/>
        <end position="874"/>
    </location>
</feature>
<dbReference type="InterPro" id="IPR008557">
    <property type="entry name" value="PhoX"/>
</dbReference>
<proteinExistence type="predicted"/>
<evidence type="ECO:0000313" key="2">
    <source>
        <dbReference type="EMBL" id="MFC6837059.1"/>
    </source>
</evidence>
<dbReference type="PANTHER" id="PTHR35399">
    <property type="entry name" value="SLR8030 PROTEIN"/>
    <property type="match status" value="1"/>
</dbReference>
<gene>
    <name evidence="2" type="ORF">ACFQHK_11140</name>
</gene>
<organism evidence="2 3">
    <name type="scientific">Halomarina ordinaria</name>
    <dbReference type="NCBI Taxonomy" id="3033939"/>
    <lineage>
        <taxon>Archaea</taxon>
        <taxon>Methanobacteriati</taxon>
        <taxon>Methanobacteriota</taxon>
        <taxon>Stenosarchaea group</taxon>
        <taxon>Halobacteria</taxon>
        <taxon>Halobacteriales</taxon>
        <taxon>Natronomonadaceae</taxon>
        <taxon>Halomarina</taxon>
    </lineage>
</organism>
<dbReference type="Pfam" id="PF05787">
    <property type="entry name" value="PhoX"/>
    <property type="match status" value="1"/>
</dbReference>
<name>A0ABD5U9L7_9EURY</name>
<keyword evidence="3" id="KW-1185">Reference proteome</keyword>
<dbReference type="PANTHER" id="PTHR35399:SF2">
    <property type="entry name" value="DUF839 DOMAIN-CONTAINING PROTEIN"/>
    <property type="match status" value="1"/>
</dbReference>
<dbReference type="InterPro" id="IPR018247">
    <property type="entry name" value="EF_Hand_1_Ca_BS"/>
</dbReference>
<accession>A0ABD5U9L7</accession>
<comment type="caution">
    <text evidence="2">The sequence shown here is derived from an EMBL/GenBank/DDBJ whole genome shotgun (WGS) entry which is preliminary data.</text>
</comment>
<dbReference type="AlphaFoldDB" id="A0ABD5U9L7"/>
<protein>
    <submittedName>
        <fullName evidence="2">Alkaline phosphatase PhoX</fullName>
    </submittedName>
</protein>